<evidence type="ECO:0000313" key="2">
    <source>
        <dbReference type="Proteomes" id="UP000509120"/>
    </source>
</evidence>
<name>A0AAU9HGH7_STRTR</name>
<accession>A0AAU9HGH7</accession>
<dbReference type="EMBL" id="LR822030">
    <property type="protein sequence ID" value="CAD0157747.1"/>
    <property type="molecule type" value="Genomic_DNA"/>
</dbReference>
<protein>
    <submittedName>
        <fullName evidence="1">Uncharacterized protein</fullName>
    </submittedName>
</protein>
<organism evidence="1 2">
    <name type="scientific">Streptococcus thermophilus</name>
    <dbReference type="NCBI Taxonomy" id="1308"/>
    <lineage>
        <taxon>Bacteria</taxon>
        <taxon>Bacillati</taxon>
        <taxon>Bacillota</taxon>
        <taxon>Bacilli</taxon>
        <taxon>Lactobacillales</taxon>
        <taxon>Streptococcaceae</taxon>
        <taxon>Streptococcus</taxon>
    </lineage>
</organism>
<proteinExistence type="predicted"/>
<sequence>MSIRFRKEKKMTTQNLNKLPGTIAVPMDKIRITIYCPSF</sequence>
<gene>
    <name evidence="1" type="ORF">STHERMO_2123</name>
</gene>
<dbReference type="Proteomes" id="UP000509120">
    <property type="component" value="Chromosome"/>
</dbReference>
<evidence type="ECO:0000313" key="1">
    <source>
        <dbReference type="EMBL" id="CAD0157747.1"/>
    </source>
</evidence>
<dbReference type="AlphaFoldDB" id="A0AAU9HGH7"/>
<reference evidence="1 2" key="1">
    <citation type="submission" date="2020-06" db="EMBL/GenBank/DDBJ databases">
        <authorList>
            <person name="Chuat V."/>
        </authorList>
    </citation>
    <scope>NUCLEOTIDE SEQUENCE [LARGE SCALE GENOMIC DNA]</scope>
    <source>
        <strain evidence="1">STH_CIRM_1046</strain>
    </source>
</reference>